<evidence type="ECO:0000313" key="1">
    <source>
        <dbReference type="EMBL" id="SUW93386.1"/>
    </source>
</evidence>
<sequence length="31" mass="3589">MQENNSPKTQAVVKKNEIYVSVKRKKSIIEV</sequence>
<keyword evidence="1" id="KW-0418">Kinase</keyword>
<gene>
    <name evidence="1" type="ORF">NCTC13105_01391</name>
</gene>
<accession>A0AAX2M2D4</accession>
<evidence type="ECO:0000313" key="2">
    <source>
        <dbReference type="Proteomes" id="UP000254131"/>
    </source>
</evidence>
<dbReference type="Proteomes" id="UP000254131">
    <property type="component" value="Unassembled WGS sequence"/>
</dbReference>
<dbReference type="GO" id="GO:0016301">
    <property type="term" value="F:kinase activity"/>
    <property type="evidence" value="ECO:0007669"/>
    <property type="project" value="UniProtKB-KW"/>
</dbReference>
<keyword evidence="1" id="KW-0808">Transferase</keyword>
<name>A0AAX2M2D4_CAMJU</name>
<dbReference type="AlphaFoldDB" id="A0AAX2M2D4"/>
<dbReference type="EMBL" id="UFVB01000001">
    <property type="protein sequence ID" value="SUW93386.1"/>
    <property type="molecule type" value="Genomic_DNA"/>
</dbReference>
<comment type="caution">
    <text evidence="1">The sequence shown here is derived from an EMBL/GenBank/DDBJ whole genome shotgun (WGS) entry which is preliminary data.</text>
</comment>
<proteinExistence type="predicted"/>
<protein>
    <submittedName>
        <fullName evidence="1">Polyphosphate kinase</fullName>
    </submittedName>
</protein>
<reference evidence="1 2" key="1">
    <citation type="submission" date="2018-06" db="EMBL/GenBank/DDBJ databases">
        <authorList>
            <consortium name="Pathogen Informatics"/>
            <person name="Doyle S."/>
        </authorList>
    </citation>
    <scope>NUCLEOTIDE SEQUENCE [LARGE SCALE GENOMIC DNA]</scope>
    <source>
        <strain evidence="1 2">NCTC13105</strain>
    </source>
</reference>
<organism evidence="1 2">
    <name type="scientific">Campylobacter jejuni</name>
    <dbReference type="NCBI Taxonomy" id="197"/>
    <lineage>
        <taxon>Bacteria</taxon>
        <taxon>Pseudomonadati</taxon>
        <taxon>Campylobacterota</taxon>
        <taxon>Epsilonproteobacteria</taxon>
        <taxon>Campylobacterales</taxon>
        <taxon>Campylobacteraceae</taxon>
        <taxon>Campylobacter</taxon>
    </lineage>
</organism>